<comment type="caution">
    <text evidence="2">The sequence shown here is derived from an EMBL/GenBank/DDBJ whole genome shotgun (WGS) entry which is preliminary data.</text>
</comment>
<evidence type="ECO:0000313" key="2">
    <source>
        <dbReference type="EMBL" id="KAH9313962.1"/>
    </source>
</evidence>
<proteinExistence type="predicted"/>
<protein>
    <submittedName>
        <fullName evidence="2">Uncharacterized protein</fullName>
    </submittedName>
</protein>
<keyword evidence="1" id="KW-0812">Transmembrane</keyword>
<keyword evidence="3" id="KW-1185">Reference proteome</keyword>
<evidence type="ECO:0000256" key="1">
    <source>
        <dbReference type="SAM" id="Phobius"/>
    </source>
</evidence>
<name>A0AA38G0G5_TAXCH</name>
<dbReference type="AlphaFoldDB" id="A0AA38G0G5"/>
<accession>A0AA38G0G5</accession>
<sequence length="50" mass="5822">GRSQTMDIFVDFKSTLVALLLMFLQIALMMMKIQVKERGKNKYVGRWGLD</sequence>
<gene>
    <name evidence="2" type="ORF">KI387_022589</name>
</gene>
<keyword evidence="1" id="KW-1133">Transmembrane helix</keyword>
<reference evidence="2 3" key="1">
    <citation type="journal article" date="2021" name="Nat. Plants">
        <title>The Taxus genome provides insights into paclitaxel biosynthesis.</title>
        <authorList>
            <person name="Xiong X."/>
            <person name="Gou J."/>
            <person name="Liao Q."/>
            <person name="Li Y."/>
            <person name="Zhou Q."/>
            <person name="Bi G."/>
            <person name="Li C."/>
            <person name="Du R."/>
            <person name="Wang X."/>
            <person name="Sun T."/>
            <person name="Guo L."/>
            <person name="Liang H."/>
            <person name="Lu P."/>
            <person name="Wu Y."/>
            <person name="Zhang Z."/>
            <person name="Ro D.K."/>
            <person name="Shang Y."/>
            <person name="Huang S."/>
            <person name="Yan J."/>
        </authorList>
    </citation>
    <scope>NUCLEOTIDE SEQUENCE [LARGE SCALE GENOMIC DNA]</scope>
    <source>
        <strain evidence="2">Ta-2019</strain>
    </source>
</reference>
<organism evidence="2 3">
    <name type="scientific">Taxus chinensis</name>
    <name type="common">Chinese yew</name>
    <name type="synonym">Taxus wallichiana var. chinensis</name>
    <dbReference type="NCBI Taxonomy" id="29808"/>
    <lineage>
        <taxon>Eukaryota</taxon>
        <taxon>Viridiplantae</taxon>
        <taxon>Streptophyta</taxon>
        <taxon>Embryophyta</taxon>
        <taxon>Tracheophyta</taxon>
        <taxon>Spermatophyta</taxon>
        <taxon>Pinopsida</taxon>
        <taxon>Pinidae</taxon>
        <taxon>Conifers II</taxon>
        <taxon>Cupressales</taxon>
        <taxon>Taxaceae</taxon>
        <taxon>Taxus</taxon>
    </lineage>
</organism>
<dbReference type="EMBL" id="JAHRHJ020000005">
    <property type="protein sequence ID" value="KAH9313962.1"/>
    <property type="molecule type" value="Genomic_DNA"/>
</dbReference>
<keyword evidence="1" id="KW-0472">Membrane</keyword>
<dbReference type="Proteomes" id="UP000824469">
    <property type="component" value="Unassembled WGS sequence"/>
</dbReference>
<evidence type="ECO:0000313" key="3">
    <source>
        <dbReference type="Proteomes" id="UP000824469"/>
    </source>
</evidence>
<feature type="non-terminal residue" evidence="2">
    <location>
        <position position="1"/>
    </location>
</feature>
<feature type="transmembrane region" description="Helical" evidence="1">
    <location>
        <begin position="12"/>
        <end position="31"/>
    </location>
</feature>